<sequence length="889" mass="99081">MDWSTSYQAGSSGSQSEDSLDDSDDEILSIPPRGRTFSQSSARNGPIPVKRTKATTSSSRRRPSPYPTSSGESSAPNGRMSFTRSKSPAMQHTTARFLSLGSQLGFPLLDRHKSLLTSWRHVLPATFELGIRIPFTSYTWSFSLDSRRAGESIIILYSLVYGSSKIWEETNFPSLHFSSHTYNLWILTELQCLIGITVLYMLWAHNSLTSNLSSIPSSEPPDISPTPMRRPASPRISESREQRRSPPSYLSRKKSDFGFVWMSVPKNYRNSSDDGICTGLLFGPLVSCALLYGSLSSDPSADPLPPTWRIEAPASLKNSRGFYTPLEALVLSRYSAVDLSVMCSSILLLHVVCSWWLERRFSSTNTVDGERKSVPRSEGRRMAYYVLFSIGVTFMVTCMKISFQELSLGFWMHLTWLEVAISSLFYQFTLYVAVRLAHRGFTLGELGMVCFGGTALFMELLNLTRAQIWPLTTPFIKTFRLPTPLLLFQIALVAGSFLTGFMLSPFLVLSRHIAQRPIRRLRYPEQKLRYRRRLALGFYIGAVIIVVGLIGMWTRWCLNKRDPWLWAIFWLLEGRKKWSRPALLVYWGLLGSLSVAGWNRQLARSRRFRTRNSVGENLIVPGVLPADTVTSTIQGTGSGNESPSTLTGTSSYAVSSSFGTSNTLGLTFPNLPNGVATDWLDAADRHVPTLRLNARRKFFHALAVVMFVPGVAFDPAFTHLCFSAAFALFTFAEYVRYFAIYPFGASIHLFMNEFLDQKDSGTAILSHFYLLTGCAGSLWLENGSPLLEFTGILVLGVGDALASIVGKRVGIHRWSPTSSKTLEGSVAFTVSVVICAWVLRLFGIVEAFSTYRYAGVIGYSSVLEALSDQNDNLTLPLFAWSLSVLVGIR</sequence>
<dbReference type="Proteomes" id="UP000017559">
    <property type="component" value="Unassembled WGS sequence"/>
</dbReference>
<reference evidence="12 13" key="1">
    <citation type="journal article" date="2014" name="BMC Genomics">
        <title>Genome and secretome analysis of the hemibiotrophic fungal pathogen, Moniliophthora roreri, which causes frosty pod rot disease of cacao: mechanisms of the biotrophic and necrotrophic phases.</title>
        <authorList>
            <person name="Meinhardt L.W."/>
            <person name="Costa G.G.L."/>
            <person name="Thomazella D.P.T."/>
            <person name="Teixeira P.J.P.L."/>
            <person name="Carazzolle M.F."/>
            <person name="Schuster S.C."/>
            <person name="Carlson J.E."/>
            <person name="Guiltinan M.J."/>
            <person name="Mieczkowski P."/>
            <person name="Farmer A."/>
            <person name="Ramaraj T."/>
            <person name="Crozier J."/>
            <person name="Davis R.E."/>
            <person name="Shao J."/>
            <person name="Melnick R.L."/>
            <person name="Pereira G.A.G."/>
            <person name="Bailey B.A."/>
        </authorList>
    </citation>
    <scope>NUCLEOTIDE SEQUENCE [LARGE SCALE GENOMIC DNA]</scope>
    <source>
        <strain evidence="12 13">MCA 2997</strain>
    </source>
</reference>
<dbReference type="PANTHER" id="PTHR13205:SF15">
    <property type="entry name" value="DOLICHOL KINASE"/>
    <property type="match status" value="1"/>
</dbReference>
<keyword evidence="6 12" id="KW-0418">Kinase</keyword>
<evidence type="ECO:0000256" key="2">
    <source>
        <dbReference type="ARBA" id="ARBA00010794"/>
    </source>
</evidence>
<feature type="transmembrane region" description="Helical" evidence="11">
    <location>
        <begin position="734"/>
        <end position="751"/>
    </location>
</feature>
<name>V2XIJ8_MONRO</name>
<feature type="transmembrane region" description="Helical" evidence="11">
    <location>
        <begin position="486"/>
        <end position="513"/>
    </location>
</feature>
<evidence type="ECO:0000256" key="5">
    <source>
        <dbReference type="ARBA" id="ARBA00022692"/>
    </source>
</evidence>
<evidence type="ECO:0000256" key="7">
    <source>
        <dbReference type="ARBA" id="ARBA00022824"/>
    </source>
</evidence>
<dbReference type="InterPro" id="IPR032974">
    <property type="entry name" value="Polypren_kinase"/>
</dbReference>
<dbReference type="PANTHER" id="PTHR13205">
    <property type="entry name" value="TRANSMEMBRANE PROTEIN 15-RELATED"/>
    <property type="match status" value="1"/>
</dbReference>
<evidence type="ECO:0000256" key="6">
    <source>
        <dbReference type="ARBA" id="ARBA00022777"/>
    </source>
</evidence>
<gene>
    <name evidence="12" type="ORF">Moror_4620</name>
</gene>
<feature type="transmembrane region" description="Helical" evidence="11">
    <location>
        <begin position="763"/>
        <end position="780"/>
    </location>
</feature>
<dbReference type="GO" id="GO:0005789">
    <property type="term" value="C:endoplasmic reticulum membrane"/>
    <property type="evidence" value="ECO:0007669"/>
    <property type="project" value="UniProtKB-SubCell"/>
</dbReference>
<proteinExistence type="inferred from homology"/>
<keyword evidence="9 11" id="KW-0472">Membrane</keyword>
<feature type="transmembrane region" description="Helical" evidence="11">
    <location>
        <begin position="446"/>
        <end position="466"/>
    </location>
</feature>
<evidence type="ECO:0000256" key="4">
    <source>
        <dbReference type="ARBA" id="ARBA00022679"/>
    </source>
</evidence>
<dbReference type="STRING" id="1381753.V2XIJ8"/>
<evidence type="ECO:0000256" key="3">
    <source>
        <dbReference type="ARBA" id="ARBA00012132"/>
    </source>
</evidence>
<feature type="transmembrane region" description="Helical" evidence="11">
    <location>
        <begin position="339"/>
        <end position="357"/>
    </location>
</feature>
<evidence type="ECO:0000256" key="8">
    <source>
        <dbReference type="ARBA" id="ARBA00022989"/>
    </source>
</evidence>
<feature type="transmembrane region" description="Helical" evidence="11">
    <location>
        <begin position="826"/>
        <end position="853"/>
    </location>
</feature>
<keyword evidence="13" id="KW-1185">Reference proteome</keyword>
<dbReference type="EC" id="2.7.1.108" evidence="3"/>
<feature type="transmembrane region" description="Helical" evidence="11">
    <location>
        <begin position="382"/>
        <end position="403"/>
    </location>
</feature>
<protein>
    <recommendedName>
        <fullName evidence="3">dolichol kinase</fullName>
        <ecNumber evidence="3">2.7.1.108</ecNumber>
    </recommendedName>
</protein>
<dbReference type="KEGG" id="mrr:Moror_4620"/>
<feature type="region of interest" description="Disordered" evidence="10">
    <location>
        <begin position="1"/>
        <end position="86"/>
    </location>
</feature>
<comment type="caution">
    <text evidence="12">The sequence shown here is derived from an EMBL/GenBank/DDBJ whole genome shotgun (WGS) entry which is preliminary data.</text>
</comment>
<feature type="transmembrane region" description="Helical" evidence="11">
    <location>
        <begin position="578"/>
        <end position="599"/>
    </location>
</feature>
<evidence type="ECO:0000313" key="13">
    <source>
        <dbReference type="Proteomes" id="UP000017559"/>
    </source>
</evidence>
<feature type="compositionally biased region" description="Acidic residues" evidence="10">
    <location>
        <begin position="18"/>
        <end position="27"/>
    </location>
</feature>
<evidence type="ECO:0000256" key="10">
    <source>
        <dbReference type="SAM" id="MobiDB-lite"/>
    </source>
</evidence>
<feature type="compositionally biased region" description="Polar residues" evidence="10">
    <location>
        <begin position="71"/>
        <end position="86"/>
    </location>
</feature>
<keyword evidence="5 11" id="KW-0812">Transmembrane</keyword>
<comment type="similarity">
    <text evidence="2">Belongs to the polyprenol kinase family.</text>
</comment>
<evidence type="ECO:0000313" key="12">
    <source>
        <dbReference type="EMBL" id="ESK92335.1"/>
    </source>
</evidence>
<feature type="transmembrane region" description="Helical" evidence="11">
    <location>
        <begin position="701"/>
        <end position="728"/>
    </location>
</feature>
<organism evidence="12 13">
    <name type="scientific">Moniliophthora roreri (strain MCA 2997)</name>
    <name type="common">Cocoa frosty pod rot fungus</name>
    <name type="synonym">Crinipellis roreri</name>
    <dbReference type="NCBI Taxonomy" id="1381753"/>
    <lineage>
        <taxon>Eukaryota</taxon>
        <taxon>Fungi</taxon>
        <taxon>Dikarya</taxon>
        <taxon>Basidiomycota</taxon>
        <taxon>Agaricomycotina</taxon>
        <taxon>Agaricomycetes</taxon>
        <taxon>Agaricomycetidae</taxon>
        <taxon>Agaricales</taxon>
        <taxon>Marasmiineae</taxon>
        <taxon>Marasmiaceae</taxon>
        <taxon>Moniliophthora</taxon>
    </lineage>
</organism>
<keyword evidence="4" id="KW-0808">Transferase</keyword>
<feature type="region of interest" description="Disordered" evidence="10">
    <location>
        <begin position="213"/>
        <end position="251"/>
    </location>
</feature>
<feature type="transmembrane region" description="Helical" evidence="11">
    <location>
        <begin position="534"/>
        <end position="556"/>
    </location>
</feature>
<accession>V2XIJ8</accession>
<dbReference type="GO" id="GO:0004168">
    <property type="term" value="F:dolichol kinase activity"/>
    <property type="evidence" value="ECO:0007669"/>
    <property type="project" value="UniProtKB-EC"/>
</dbReference>
<keyword evidence="8 11" id="KW-1133">Transmembrane helix</keyword>
<evidence type="ECO:0000256" key="9">
    <source>
        <dbReference type="ARBA" id="ARBA00023136"/>
    </source>
</evidence>
<dbReference type="EMBL" id="AWSO01000293">
    <property type="protein sequence ID" value="ESK92335.1"/>
    <property type="molecule type" value="Genomic_DNA"/>
</dbReference>
<dbReference type="AlphaFoldDB" id="V2XIJ8"/>
<dbReference type="HOGENOM" id="CLU_012442_0_0_1"/>
<comment type="subcellular location">
    <subcellularLocation>
        <location evidence="1">Endoplasmic reticulum membrane</location>
        <topology evidence="1">Multi-pass membrane protein</topology>
    </subcellularLocation>
</comment>
<dbReference type="OrthoDB" id="377083at2759"/>
<dbReference type="GO" id="GO:0043048">
    <property type="term" value="P:dolichyl monophosphate biosynthetic process"/>
    <property type="evidence" value="ECO:0007669"/>
    <property type="project" value="TreeGrafter"/>
</dbReference>
<evidence type="ECO:0000256" key="11">
    <source>
        <dbReference type="SAM" id="Phobius"/>
    </source>
</evidence>
<evidence type="ECO:0000256" key="1">
    <source>
        <dbReference type="ARBA" id="ARBA00004477"/>
    </source>
</evidence>
<keyword evidence="7" id="KW-0256">Endoplasmic reticulum</keyword>
<feature type="transmembrane region" description="Helical" evidence="11">
    <location>
        <begin position="415"/>
        <end position="434"/>
    </location>
</feature>